<comment type="caution">
    <text evidence="2">The sequence shown here is derived from an EMBL/GenBank/DDBJ whole genome shotgun (WGS) entry which is preliminary data.</text>
</comment>
<dbReference type="InterPro" id="IPR006757">
    <property type="entry name" value="OGF_rcpt"/>
</dbReference>
<protein>
    <recommendedName>
        <fullName evidence="1">Opioid growth factor receptor (OGFr) conserved domain-containing protein</fullName>
    </recommendedName>
</protein>
<sequence length="159" mass="17520">MAESTAGPLHAFLAGVGQDGRGRLAVDVLNFSDCDLEAVHDYIQWLFPLQSRSAAQPHSPILTLDEIAAIRADPRAVATLKAATERLLRFYRDTQWWLISHDHNHLRITRILHSLRLLVGPDEAIAFHKAILALHEAAGAPVNTRSLHFWAKAAGDVGP</sequence>
<evidence type="ECO:0000313" key="3">
    <source>
        <dbReference type="Proteomes" id="UP000611708"/>
    </source>
</evidence>
<proteinExistence type="predicted"/>
<organism evidence="2 3">
    <name type="scientific">Microvirga terrestris</name>
    <dbReference type="NCBI Taxonomy" id="2791024"/>
    <lineage>
        <taxon>Bacteria</taxon>
        <taxon>Pseudomonadati</taxon>
        <taxon>Pseudomonadota</taxon>
        <taxon>Alphaproteobacteria</taxon>
        <taxon>Hyphomicrobiales</taxon>
        <taxon>Methylobacteriaceae</taxon>
        <taxon>Microvirga</taxon>
    </lineage>
</organism>
<gene>
    <name evidence="2" type="ORF">I2H36_02910</name>
</gene>
<evidence type="ECO:0000313" key="2">
    <source>
        <dbReference type="EMBL" id="MBF9194974.1"/>
    </source>
</evidence>
<dbReference type="InterPro" id="IPR039574">
    <property type="entry name" value="OGFr"/>
</dbReference>
<accession>A0ABS0HNC1</accession>
<feature type="domain" description="Opioid growth factor receptor (OGFr) conserved" evidence="1">
    <location>
        <begin position="35"/>
        <end position="91"/>
    </location>
</feature>
<dbReference type="EMBL" id="JADQDN010000001">
    <property type="protein sequence ID" value="MBF9194974.1"/>
    <property type="molecule type" value="Genomic_DNA"/>
</dbReference>
<evidence type="ECO:0000259" key="1">
    <source>
        <dbReference type="Pfam" id="PF04664"/>
    </source>
</evidence>
<dbReference type="Pfam" id="PF04664">
    <property type="entry name" value="OGFr_N"/>
    <property type="match status" value="1"/>
</dbReference>
<dbReference type="RefSeq" id="WP_196262354.1">
    <property type="nucleotide sequence ID" value="NZ_JADQDN010000001.1"/>
</dbReference>
<name>A0ABS0HNC1_9HYPH</name>
<keyword evidence="3" id="KW-1185">Reference proteome</keyword>
<reference evidence="2 3" key="1">
    <citation type="submission" date="2020-11" db="EMBL/GenBank/DDBJ databases">
        <authorList>
            <person name="Kim M.K."/>
        </authorList>
    </citation>
    <scope>NUCLEOTIDE SEQUENCE [LARGE SCALE GENOMIC DNA]</scope>
    <source>
        <strain evidence="2 3">BT290</strain>
    </source>
</reference>
<dbReference type="PANTHER" id="PTHR14015">
    <property type="entry name" value="OPIOID GROWTH FACTOR RECEPTOR OGFR ZETA-TYPE OPIOID RECEPTOR"/>
    <property type="match status" value="1"/>
</dbReference>
<dbReference type="PANTHER" id="PTHR14015:SF2">
    <property type="entry name" value="OPIOID GROWTH FACTOR RECEPTOR (OGFR) CONSERVED DOMAIN-CONTAINING PROTEIN"/>
    <property type="match status" value="1"/>
</dbReference>
<dbReference type="Proteomes" id="UP000611708">
    <property type="component" value="Unassembled WGS sequence"/>
</dbReference>